<evidence type="ECO:0000313" key="2">
    <source>
        <dbReference type="EMBL" id="KAA3503027.1"/>
    </source>
</evidence>
<evidence type="ECO:0000313" key="3">
    <source>
        <dbReference type="Proteomes" id="UP000473658"/>
    </source>
</evidence>
<protein>
    <submittedName>
        <fullName evidence="2">Uncharacterized protein</fullName>
    </submittedName>
</protein>
<dbReference type="RefSeq" id="WP_149898725.1">
    <property type="nucleotide sequence ID" value="NZ_QRFF01000002.1"/>
</dbReference>
<dbReference type="EMBL" id="QRFF01000002">
    <property type="protein sequence ID" value="KAA3503027.1"/>
    <property type="molecule type" value="Genomic_DNA"/>
</dbReference>
<organism evidence="2 3">
    <name type="scientific">Rhizobium rhizogenes</name>
    <name type="common">Agrobacterium rhizogenes</name>
    <dbReference type="NCBI Taxonomy" id="359"/>
    <lineage>
        <taxon>Bacteria</taxon>
        <taxon>Pseudomonadati</taxon>
        <taxon>Pseudomonadota</taxon>
        <taxon>Alphaproteobacteria</taxon>
        <taxon>Hyphomicrobiales</taxon>
        <taxon>Rhizobiaceae</taxon>
        <taxon>Rhizobium/Agrobacterium group</taxon>
        <taxon>Rhizobium</taxon>
    </lineage>
</organism>
<sequence>MQLIAVSLATLILLFLSIFQIALAAGAPFGRFAWGGEYSVLPATQRIASVASVPIYSLAASFLLQKAGFVGLWPAGWIEPVIWTMACTLSVIAGLNSISRSRPERLVMTPLSGFLATLFFVVSRL</sequence>
<dbReference type="Proteomes" id="UP000473658">
    <property type="component" value="Unassembled WGS sequence"/>
</dbReference>
<reference evidence="2 3" key="1">
    <citation type="submission" date="2018-08" db="EMBL/GenBank/DDBJ databases">
        <title>Crown Gall in kiwifruit.</title>
        <authorList>
            <person name="Visnovsky S.B."/>
            <person name="Pitman A.R."/>
        </authorList>
    </citation>
    <scope>NUCLEOTIDE SEQUENCE [LARGE SCALE GENOMIC DNA]</scope>
    <source>
        <strain evidence="2 3">SBV_302_78_2</strain>
    </source>
</reference>
<comment type="caution">
    <text evidence="2">The sequence shown here is derived from an EMBL/GenBank/DDBJ whole genome shotgun (WGS) entry which is preliminary data.</text>
</comment>
<dbReference type="AlphaFoldDB" id="A0AA88JQM3"/>
<keyword evidence="1" id="KW-0472">Membrane</keyword>
<feature type="transmembrane region" description="Helical" evidence="1">
    <location>
        <begin position="106"/>
        <end position="123"/>
    </location>
</feature>
<name>A0AA88JQM3_RHIRH</name>
<accession>A0AA88JQM3</accession>
<evidence type="ECO:0000256" key="1">
    <source>
        <dbReference type="SAM" id="Phobius"/>
    </source>
</evidence>
<keyword evidence="1" id="KW-0812">Transmembrane</keyword>
<gene>
    <name evidence="2" type="ORF">DXM27_08935</name>
</gene>
<proteinExistence type="predicted"/>
<keyword evidence="1" id="KW-1133">Transmembrane helix</keyword>